<evidence type="ECO:0000313" key="4">
    <source>
        <dbReference type="Proteomes" id="UP000035301"/>
    </source>
</evidence>
<feature type="transmembrane region" description="Helical" evidence="2">
    <location>
        <begin position="443"/>
        <end position="468"/>
    </location>
</feature>
<organism evidence="3 4">
    <name type="scientific">Methanoculleus sediminis</name>
    <dbReference type="NCBI Taxonomy" id="1550566"/>
    <lineage>
        <taxon>Archaea</taxon>
        <taxon>Methanobacteriati</taxon>
        <taxon>Methanobacteriota</taxon>
        <taxon>Stenosarchaea group</taxon>
        <taxon>Methanomicrobia</taxon>
        <taxon>Methanomicrobiales</taxon>
        <taxon>Methanomicrobiaceae</taxon>
        <taxon>Methanoculleus</taxon>
    </lineage>
</organism>
<accession>A0A0H1R2K9</accession>
<keyword evidence="2" id="KW-0472">Membrane</keyword>
<dbReference type="RefSeq" id="WP_048179710.1">
    <property type="nucleotide sequence ID" value="NZ_JXOJ01000001.1"/>
</dbReference>
<evidence type="ECO:0000313" key="3">
    <source>
        <dbReference type="EMBL" id="KLK89056.1"/>
    </source>
</evidence>
<evidence type="ECO:0000256" key="1">
    <source>
        <dbReference type="SAM" id="MobiDB-lite"/>
    </source>
</evidence>
<protein>
    <submittedName>
        <fullName evidence="3">ABC transporter</fullName>
    </submittedName>
</protein>
<feature type="transmembrane region" description="Helical" evidence="2">
    <location>
        <begin position="389"/>
        <end position="408"/>
    </location>
</feature>
<keyword evidence="4" id="KW-1185">Reference proteome</keyword>
<feature type="transmembrane region" description="Helical" evidence="2">
    <location>
        <begin position="550"/>
        <end position="573"/>
    </location>
</feature>
<feature type="transmembrane region" description="Helical" evidence="2">
    <location>
        <begin position="344"/>
        <end position="369"/>
    </location>
</feature>
<comment type="caution">
    <text evidence="3">The sequence shown here is derived from an EMBL/GenBank/DDBJ whole genome shotgun (WGS) entry which is preliminary data.</text>
</comment>
<evidence type="ECO:0000256" key="2">
    <source>
        <dbReference type="SAM" id="Phobius"/>
    </source>
</evidence>
<dbReference type="PANTHER" id="PTHR43471">
    <property type="entry name" value="ABC TRANSPORTER PERMEASE"/>
    <property type="match status" value="1"/>
</dbReference>
<name>A0A0H1R2K9_9EURY</name>
<dbReference type="STRING" id="1550566.SZ63_00960"/>
<feature type="transmembrane region" description="Helical" evidence="2">
    <location>
        <begin position="311"/>
        <end position="332"/>
    </location>
</feature>
<feature type="transmembrane region" description="Helical" evidence="2">
    <location>
        <begin position="287"/>
        <end position="305"/>
    </location>
</feature>
<feature type="transmembrane region" description="Helical" evidence="2">
    <location>
        <begin position="238"/>
        <end position="257"/>
    </location>
</feature>
<feature type="transmembrane region" description="Helical" evidence="2">
    <location>
        <begin position="474"/>
        <end position="497"/>
    </location>
</feature>
<dbReference type="AlphaFoldDB" id="A0A0H1R2K9"/>
<keyword evidence="2" id="KW-1133">Transmembrane helix</keyword>
<keyword evidence="2" id="KW-0812">Transmembrane</keyword>
<dbReference type="PATRIC" id="fig|1550566.3.peg.210"/>
<reference evidence="3 4" key="1">
    <citation type="journal article" date="2015" name="Int. J. Syst. Evol. Microbiol.">
        <title>Methanoculleus sediminis sp. nov., a methanogen from sediments near a submarine mud volcano.</title>
        <authorList>
            <person name="Chen S.C."/>
            <person name="Chen M.F."/>
            <person name="Lai M.C."/>
            <person name="Weng C.Y."/>
            <person name="Wu S.Y."/>
            <person name="Lin S."/>
            <person name="Yang T.F."/>
            <person name="Chen P.C."/>
        </authorList>
    </citation>
    <scope>NUCLEOTIDE SEQUENCE [LARGE SCALE GENOMIC DNA]</scope>
    <source>
        <strain evidence="3 4">S3Fa</strain>
    </source>
</reference>
<sequence>MSLASSIRTIAAWEMNRSMTTMGRSVLPLAAGLLVLLVLVTAFAAQSGVHMQDGMYRIGIDDPEIARIVAPDSRFTTYLDSGAALWESRFAYDIVVLQGEVYAADTDKGRAALKTLERDYESYVSRVAAGEPDLFAAYPLWIDLQYVKSEIDFLATQSGQQVGAPADAGRPPVPSGPVEAVTPPASAMPISEETLREHLADTGSGHPLERYTGVISGGSAMEQFRTPSELSPPLPFDAIILVFVFIFPLYFTSQFFMMSVMNERVGRAGEALLSTPVRPAAIVVGKALPYFTIMILISAVITLSAGAPMTILLPLVPVILFFLANALIIGMASRSFKELSFVSIFFSTLATSYLFFPTVFANTHVISIISPLTLVVLDIQGDGFTAMQYVYSTVLFFATSIILFYVGITNFREERLFSQKPLASRLADFVSAGISRDHPHLSLFLLAGFTIPFVFMAQMLTLVLFFNIPMPLSLVLLTVSAAFIEEFAKSIGLYAVARERPGFLTPKNLLIGAVAIGFGFLAGEKLLLFATLAQITESIFGSVLFLSLQVLWMPLLLHIAGVLVTGGFLLLWGRQGYGPGLIAACMVHSLYNLYFLMGALL</sequence>
<feature type="region of interest" description="Disordered" evidence="1">
    <location>
        <begin position="162"/>
        <end position="184"/>
    </location>
</feature>
<dbReference type="OrthoDB" id="106980at2157"/>
<feature type="transmembrane region" description="Helical" evidence="2">
    <location>
        <begin position="580"/>
        <end position="600"/>
    </location>
</feature>
<gene>
    <name evidence="3" type="ORF">SZ63_00960</name>
</gene>
<feature type="transmembrane region" description="Helical" evidence="2">
    <location>
        <begin position="509"/>
        <end position="530"/>
    </location>
</feature>
<proteinExistence type="predicted"/>
<dbReference type="EMBL" id="JXOJ01000001">
    <property type="protein sequence ID" value="KLK89056.1"/>
    <property type="molecule type" value="Genomic_DNA"/>
</dbReference>
<dbReference type="Proteomes" id="UP000035301">
    <property type="component" value="Unassembled WGS sequence"/>
</dbReference>